<keyword evidence="4" id="KW-1185">Reference proteome</keyword>
<protein>
    <submittedName>
        <fullName evidence="3">Amidase family protein</fullName>
    </submittedName>
</protein>
<organism evidence="3 4">
    <name type="scientific">Aquibacillus salsiterrae</name>
    <dbReference type="NCBI Taxonomy" id="2950439"/>
    <lineage>
        <taxon>Bacteria</taxon>
        <taxon>Bacillati</taxon>
        <taxon>Bacillota</taxon>
        <taxon>Bacilli</taxon>
        <taxon>Bacillales</taxon>
        <taxon>Bacillaceae</taxon>
        <taxon>Aquibacillus</taxon>
    </lineage>
</organism>
<gene>
    <name evidence="3" type="ORF">NC799_06845</name>
</gene>
<keyword evidence="1" id="KW-0732">Signal</keyword>
<dbReference type="RefSeq" id="WP_272445647.1">
    <property type="nucleotide sequence ID" value="NZ_JAMQKC010000004.1"/>
</dbReference>
<dbReference type="EMBL" id="JAMQKC010000004">
    <property type="protein sequence ID" value="MDC3416633.1"/>
    <property type="molecule type" value="Genomic_DNA"/>
</dbReference>
<reference evidence="3" key="1">
    <citation type="submission" date="2022-06" db="EMBL/GenBank/DDBJ databases">
        <title>Aquibacillus sp. a new bacterium isolated from soil saline samples.</title>
        <authorList>
            <person name="Galisteo C."/>
            <person name="De La Haba R."/>
            <person name="Sanchez-Porro C."/>
            <person name="Ventosa A."/>
        </authorList>
    </citation>
    <scope>NUCLEOTIDE SEQUENCE</scope>
    <source>
        <strain evidence="3">3ASR75-54</strain>
    </source>
</reference>
<dbReference type="InterPro" id="IPR036928">
    <property type="entry name" value="AS_sf"/>
</dbReference>
<dbReference type="InterPro" id="IPR023631">
    <property type="entry name" value="Amidase_dom"/>
</dbReference>
<dbReference type="NCBIfam" id="NF005300">
    <property type="entry name" value="PRK06828.1"/>
    <property type="match status" value="1"/>
</dbReference>
<dbReference type="AlphaFoldDB" id="A0A9X4AG19"/>
<evidence type="ECO:0000313" key="3">
    <source>
        <dbReference type="EMBL" id="MDC3416633.1"/>
    </source>
</evidence>
<sequence>MKFNQTAKTFVTVSVCSAILTMPTLSYAANGNAESAISKNQTAVENVLKNPNAGQSTGIGTFQVEETTIAQIQKALQTGQLTSVKLVQMYIDRIKAYDQKGPAINSVLTLNPDALEIAAEMDKQRGKGKKGPLYGIPVLLKDNVDTKDNMPTTAGTIALKDNYASKDSWVAAKLREAGAIILGKTNMSEWAYFMTQGAPSGYSAIGGQVKHPYGPDTFPAGSVGGSSSGSGAAIASNFATVAIGTETSGSILSPSSANSIVGIKPTVGLVSRTGIIPLSMSQDTAGPMARTVKDAAVTLGVLTGVDPTDPITETSEGKALTDYTKHLKINGLDGARIGIDYGYLRNSEQREVIEEAIEVMKSQGAIIDEVTIQRLTHRSQVLWYEFKHNLNDYLSKTSDDVPVKTLADIIEFNKQDPEVRMKYGQIHLERSQALSDSLDNPTYLEQRANDLKYSREAIDSVMKDNDLDALLFANNNGAATPAKAGYPSITVPAGYTESGMPVGVTFSATAYSEARLIELAYSYEQHSKVRVAPVWK</sequence>
<feature type="signal peptide" evidence="1">
    <location>
        <begin position="1"/>
        <end position="28"/>
    </location>
</feature>
<comment type="caution">
    <text evidence="3">The sequence shown here is derived from an EMBL/GenBank/DDBJ whole genome shotgun (WGS) entry which is preliminary data.</text>
</comment>
<dbReference type="Proteomes" id="UP001145069">
    <property type="component" value="Unassembled WGS sequence"/>
</dbReference>
<name>A0A9X4AG19_9BACI</name>
<dbReference type="PANTHER" id="PTHR42678:SF34">
    <property type="entry name" value="OS04G0183300 PROTEIN"/>
    <property type="match status" value="1"/>
</dbReference>
<dbReference type="SUPFAM" id="SSF75304">
    <property type="entry name" value="Amidase signature (AS) enzymes"/>
    <property type="match status" value="1"/>
</dbReference>
<dbReference type="PANTHER" id="PTHR42678">
    <property type="entry name" value="AMIDASE"/>
    <property type="match status" value="1"/>
</dbReference>
<evidence type="ECO:0000256" key="1">
    <source>
        <dbReference type="SAM" id="SignalP"/>
    </source>
</evidence>
<feature type="domain" description="Amidase" evidence="2">
    <location>
        <begin position="86"/>
        <end position="480"/>
    </location>
</feature>
<accession>A0A9X4AG19</accession>
<evidence type="ECO:0000313" key="4">
    <source>
        <dbReference type="Proteomes" id="UP001145069"/>
    </source>
</evidence>
<proteinExistence type="predicted"/>
<dbReference type="Gene3D" id="3.90.1300.10">
    <property type="entry name" value="Amidase signature (AS) domain"/>
    <property type="match status" value="1"/>
</dbReference>
<dbReference type="Pfam" id="PF01425">
    <property type="entry name" value="Amidase"/>
    <property type="match status" value="1"/>
</dbReference>
<evidence type="ECO:0000259" key="2">
    <source>
        <dbReference type="Pfam" id="PF01425"/>
    </source>
</evidence>
<feature type="chain" id="PRO_5040886220" evidence="1">
    <location>
        <begin position="29"/>
        <end position="536"/>
    </location>
</feature>